<name>A0A4Z2I1Z8_9TELE</name>
<dbReference type="AlphaFoldDB" id="A0A4Z2I1Z8"/>
<protein>
    <submittedName>
        <fullName evidence="1">Uncharacterized protein</fullName>
    </submittedName>
</protein>
<accession>A0A4Z2I1Z8</accession>
<sequence length="61" mass="6286">MHVGIPDTPAVYMAGGLLVTCVCALADHRTPKACWVSILLSGQAGLTITIHAVTSRGIILA</sequence>
<comment type="caution">
    <text evidence="1">The sequence shown here is derived from an EMBL/GenBank/DDBJ whole genome shotgun (WGS) entry which is preliminary data.</text>
</comment>
<organism evidence="1 2">
    <name type="scientific">Liparis tanakae</name>
    <name type="common">Tanaka's snailfish</name>
    <dbReference type="NCBI Taxonomy" id="230148"/>
    <lineage>
        <taxon>Eukaryota</taxon>
        <taxon>Metazoa</taxon>
        <taxon>Chordata</taxon>
        <taxon>Craniata</taxon>
        <taxon>Vertebrata</taxon>
        <taxon>Euteleostomi</taxon>
        <taxon>Actinopterygii</taxon>
        <taxon>Neopterygii</taxon>
        <taxon>Teleostei</taxon>
        <taxon>Neoteleostei</taxon>
        <taxon>Acanthomorphata</taxon>
        <taxon>Eupercaria</taxon>
        <taxon>Perciformes</taxon>
        <taxon>Cottioidei</taxon>
        <taxon>Cottales</taxon>
        <taxon>Liparidae</taxon>
        <taxon>Liparis</taxon>
    </lineage>
</organism>
<reference evidence="1 2" key="1">
    <citation type="submission" date="2019-03" db="EMBL/GenBank/DDBJ databases">
        <title>First draft genome of Liparis tanakae, snailfish: a comprehensive survey of snailfish specific genes.</title>
        <authorList>
            <person name="Kim W."/>
            <person name="Song I."/>
            <person name="Jeong J.-H."/>
            <person name="Kim D."/>
            <person name="Kim S."/>
            <person name="Ryu S."/>
            <person name="Song J.Y."/>
            <person name="Lee S.K."/>
        </authorList>
    </citation>
    <scope>NUCLEOTIDE SEQUENCE [LARGE SCALE GENOMIC DNA]</scope>
    <source>
        <tissue evidence="1">Muscle</tissue>
    </source>
</reference>
<proteinExistence type="predicted"/>
<gene>
    <name evidence="1" type="ORF">EYF80_017867</name>
</gene>
<evidence type="ECO:0000313" key="1">
    <source>
        <dbReference type="EMBL" id="TNN71860.1"/>
    </source>
</evidence>
<evidence type="ECO:0000313" key="2">
    <source>
        <dbReference type="Proteomes" id="UP000314294"/>
    </source>
</evidence>
<dbReference type="EMBL" id="SRLO01000144">
    <property type="protein sequence ID" value="TNN71860.1"/>
    <property type="molecule type" value="Genomic_DNA"/>
</dbReference>
<dbReference type="Proteomes" id="UP000314294">
    <property type="component" value="Unassembled WGS sequence"/>
</dbReference>
<keyword evidence="2" id="KW-1185">Reference proteome</keyword>